<evidence type="ECO:0000256" key="3">
    <source>
        <dbReference type="ARBA" id="ARBA00022833"/>
    </source>
</evidence>
<accession>A0A7S4B1A8</accession>
<evidence type="ECO:0000256" key="1">
    <source>
        <dbReference type="ARBA" id="ARBA00022723"/>
    </source>
</evidence>
<feature type="compositionally biased region" description="Low complexity" evidence="4">
    <location>
        <begin position="262"/>
        <end position="271"/>
    </location>
</feature>
<keyword evidence="1" id="KW-0479">Metal-binding</keyword>
<evidence type="ECO:0000256" key="4">
    <source>
        <dbReference type="SAM" id="MobiDB-lite"/>
    </source>
</evidence>
<protein>
    <recommendedName>
        <fullName evidence="5">CXXC-type domain-containing protein</fullName>
    </recommendedName>
</protein>
<dbReference type="EMBL" id="HBIZ01005439">
    <property type="protein sequence ID" value="CAE0750530.1"/>
    <property type="molecule type" value="Transcribed_RNA"/>
</dbReference>
<feature type="compositionally biased region" description="Pro residues" evidence="4">
    <location>
        <begin position="334"/>
        <end position="350"/>
    </location>
</feature>
<feature type="region of interest" description="Disordered" evidence="4">
    <location>
        <begin position="252"/>
        <end position="271"/>
    </location>
</feature>
<evidence type="ECO:0000313" key="6">
    <source>
        <dbReference type="EMBL" id="CAE0750530.1"/>
    </source>
</evidence>
<sequence>MRRASQGRSRRLSRTHRRPSSTPPPPNDIWPLLFSRPASLGLLAQQHLLQSSFISFCRRNNQLSESHLLPWLLCFISCSVKFLQARTPEFSNFYLVASPFWPGSRAVLVLCLEQVDSRHIFATAHLNMWHNAPLPRFDFSALTRPSLSSHLQVPYRAPPTSAPASTRVSDVGQGLAGPRLPVPPPITKGTSKEKDNSRRLARCGKCENCSRADCGTCYNCTDKPKFGGPGVKKQACINRKCLLMVPKEELESTAAAKKRPPSAKSPLLPSPKRSVLADSLALPDGFPERASLGQPWSALPRTASQLSSFSSRSASSSPEQRAAALDRSNSSSPEPAPNAPACPPRLPPPIRDTNATSELNATARAADQRKRAGAQQNGRSNSAKSGSLANSQAEAPHNSHNRILSNSLNGRQATGQAARQAGAAHRKEMLDDIAALDEFSIMDHEDEQLSLLMELPLDLSELEAAGGAPAASAPAVSAPSADSRLEWKPVLPDGPPLEAGAWYDPLLLQAEFIEINERHRRASKWSTAISAF</sequence>
<dbReference type="PROSITE" id="PS51058">
    <property type="entry name" value="ZF_CXXC"/>
    <property type="match status" value="1"/>
</dbReference>
<name>A0A7S4B1A8_CHRCT</name>
<feature type="compositionally biased region" description="Basic residues" evidence="4">
    <location>
        <begin position="1"/>
        <end position="19"/>
    </location>
</feature>
<feature type="compositionally biased region" description="Low complexity" evidence="4">
    <location>
        <begin position="307"/>
        <end position="323"/>
    </location>
</feature>
<feature type="domain" description="CXXC-type" evidence="5">
    <location>
        <begin position="195"/>
        <end position="242"/>
    </location>
</feature>
<dbReference type="InterPro" id="IPR002857">
    <property type="entry name" value="Znf_CXXC"/>
</dbReference>
<dbReference type="AlphaFoldDB" id="A0A7S4B1A8"/>
<dbReference type="Pfam" id="PF02008">
    <property type="entry name" value="zf-CXXC"/>
    <property type="match status" value="1"/>
</dbReference>
<feature type="region of interest" description="Disordered" evidence="4">
    <location>
        <begin position="1"/>
        <end position="28"/>
    </location>
</feature>
<keyword evidence="2" id="KW-0863">Zinc-finger</keyword>
<feature type="compositionally biased region" description="Polar residues" evidence="4">
    <location>
        <begin position="374"/>
        <end position="393"/>
    </location>
</feature>
<feature type="region of interest" description="Disordered" evidence="4">
    <location>
        <begin position="307"/>
        <end position="405"/>
    </location>
</feature>
<gene>
    <name evidence="6" type="ORF">PCAR00345_LOCUS3115</name>
</gene>
<organism evidence="6">
    <name type="scientific">Chrysotila carterae</name>
    <name type="common">Marine alga</name>
    <name type="synonym">Syracosphaera carterae</name>
    <dbReference type="NCBI Taxonomy" id="13221"/>
    <lineage>
        <taxon>Eukaryota</taxon>
        <taxon>Haptista</taxon>
        <taxon>Haptophyta</taxon>
        <taxon>Prymnesiophyceae</taxon>
        <taxon>Isochrysidales</taxon>
        <taxon>Isochrysidaceae</taxon>
        <taxon>Chrysotila</taxon>
    </lineage>
</organism>
<reference evidence="6" key="1">
    <citation type="submission" date="2021-01" db="EMBL/GenBank/DDBJ databases">
        <authorList>
            <person name="Corre E."/>
            <person name="Pelletier E."/>
            <person name="Niang G."/>
            <person name="Scheremetjew M."/>
            <person name="Finn R."/>
            <person name="Kale V."/>
            <person name="Holt S."/>
            <person name="Cochrane G."/>
            <person name="Meng A."/>
            <person name="Brown T."/>
            <person name="Cohen L."/>
        </authorList>
    </citation>
    <scope>NUCLEOTIDE SEQUENCE</scope>
    <source>
        <strain evidence="6">CCMP645</strain>
    </source>
</reference>
<dbReference type="GO" id="GO:0003677">
    <property type="term" value="F:DNA binding"/>
    <property type="evidence" value="ECO:0007669"/>
    <property type="project" value="InterPro"/>
</dbReference>
<dbReference type="GO" id="GO:0008270">
    <property type="term" value="F:zinc ion binding"/>
    <property type="evidence" value="ECO:0007669"/>
    <property type="project" value="UniProtKB-KW"/>
</dbReference>
<proteinExistence type="predicted"/>
<feature type="region of interest" description="Disordered" evidence="4">
    <location>
        <begin position="157"/>
        <end position="194"/>
    </location>
</feature>
<evidence type="ECO:0000259" key="5">
    <source>
        <dbReference type="PROSITE" id="PS51058"/>
    </source>
</evidence>
<keyword evidence="3" id="KW-0862">Zinc</keyword>
<evidence type="ECO:0000256" key="2">
    <source>
        <dbReference type="ARBA" id="ARBA00022771"/>
    </source>
</evidence>